<keyword evidence="2" id="KW-1185">Reference proteome</keyword>
<comment type="caution">
    <text evidence="1">The sequence shown here is derived from an EMBL/GenBank/DDBJ whole genome shotgun (WGS) entry which is preliminary data.</text>
</comment>
<evidence type="ECO:0000313" key="2">
    <source>
        <dbReference type="Proteomes" id="UP001234202"/>
    </source>
</evidence>
<sequence>MSLTVNPRPLSSSSSGKAIPSRAPSTTSNEYPSADPGLEMRDLQPRRRPTISQAERTEAAASAALGGQGLYLAEDEKDAESELFNPDGSATIKQKRNAFKALMGAGVITLITIWAASTWLFGSLYNAEARVHNLKVLVADYDGGLFGQALLSGINTIGSGPMVPTFEITTMSVEEVKAKVWAGDVWGAIWANPGQSAAFNSSLASASAAETYNASAAYTYTGIQVRYFTTFQSYVYPAFLETVGIAAGIVTTAAAGLDVDRTTLSPAQLGVLGYPAASTFYNPAAFTFTARVLVNTVGTVIPMLLQFFFLMGQNGIFTGFGIHRSTSTVNLLKIKYPVKIVWTLITGLSAAGIPYIFAERWHMPGKNFIALWALAW</sequence>
<gene>
    <name evidence="1" type="ORF">QFC24_005875</name>
</gene>
<proteinExistence type="predicted"/>
<evidence type="ECO:0000313" key="1">
    <source>
        <dbReference type="EMBL" id="KAJ9118912.1"/>
    </source>
</evidence>
<reference evidence="1" key="1">
    <citation type="submission" date="2023-04" db="EMBL/GenBank/DDBJ databases">
        <title>Draft Genome sequencing of Naganishia species isolated from polar environments using Oxford Nanopore Technology.</title>
        <authorList>
            <person name="Leo P."/>
            <person name="Venkateswaran K."/>
        </authorList>
    </citation>
    <scope>NUCLEOTIDE SEQUENCE</scope>
    <source>
        <strain evidence="1">DBVPG 5303</strain>
    </source>
</reference>
<name>A0ACC2X4S0_9TREE</name>
<protein>
    <submittedName>
        <fullName evidence="1">Uncharacterized protein</fullName>
    </submittedName>
</protein>
<accession>A0ACC2X4S0</accession>
<organism evidence="1 2">
    <name type="scientific">Naganishia onofrii</name>
    <dbReference type="NCBI Taxonomy" id="1851511"/>
    <lineage>
        <taxon>Eukaryota</taxon>
        <taxon>Fungi</taxon>
        <taxon>Dikarya</taxon>
        <taxon>Basidiomycota</taxon>
        <taxon>Agaricomycotina</taxon>
        <taxon>Tremellomycetes</taxon>
        <taxon>Filobasidiales</taxon>
        <taxon>Filobasidiaceae</taxon>
        <taxon>Naganishia</taxon>
    </lineage>
</organism>
<dbReference type="EMBL" id="JASBWV010000026">
    <property type="protein sequence ID" value="KAJ9118912.1"/>
    <property type="molecule type" value="Genomic_DNA"/>
</dbReference>
<dbReference type="Proteomes" id="UP001234202">
    <property type="component" value="Unassembled WGS sequence"/>
</dbReference>